<evidence type="ECO:0008006" key="4">
    <source>
        <dbReference type="Google" id="ProtNLM"/>
    </source>
</evidence>
<feature type="non-terminal residue" evidence="2">
    <location>
        <position position="1"/>
    </location>
</feature>
<feature type="region of interest" description="Disordered" evidence="1">
    <location>
        <begin position="1"/>
        <end position="49"/>
    </location>
</feature>
<feature type="compositionally biased region" description="Acidic residues" evidence="1">
    <location>
        <begin position="9"/>
        <end position="21"/>
    </location>
</feature>
<protein>
    <recommendedName>
        <fullName evidence="4">Titin-like protein</fullName>
    </recommendedName>
</protein>
<accession>A0ABD0NHT5</accession>
<evidence type="ECO:0000256" key="1">
    <source>
        <dbReference type="SAM" id="MobiDB-lite"/>
    </source>
</evidence>
<evidence type="ECO:0000313" key="2">
    <source>
        <dbReference type="EMBL" id="KAL0161554.1"/>
    </source>
</evidence>
<sequence length="86" mass="9820">IRINKQLDVEPEEPVSLEVEGEQPKALRRKQKRSRKDSPSPSLAEAMEEKVREAEFVVEALPLPGVLMVEVDNVVHEEFQVTEEVK</sequence>
<feature type="non-terminal residue" evidence="2">
    <location>
        <position position="86"/>
    </location>
</feature>
<proteinExistence type="predicted"/>
<feature type="compositionally biased region" description="Basic residues" evidence="1">
    <location>
        <begin position="26"/>
        <end position="35"/>
    </location>
</feature>
<reference evidence="2 3" key="1">
    <citation type="submission" date="2024-05" db="EMBL/GenBank/DDBJ databases">
        <title>Genome sequencing and assembly of Indian major carp, Cirrhinus mrigala (Hamilton, 1822).</title>
        <authorList>
            <person name="Mohindra V."/>
            <person name="Chowdhury L.M."/>
            <person name="Lal K."/>
            <person name="Jena J.K."/>
        </authorList>
    </citation>
    <scope>NUCLEOTIDE SEQUENCE [LARGE SCALE GENOMIC DNA]</scope>
    <source>
        <strain evidence="2">CM1030</strain>
        <tissue evidence="2">Blood</tissue>
    </source>
</reference>
<dbReference type="AlphaFoldDB" id="A0ABD0NHT5"/>
<dbReference type="Proteomes" id="UP001529510">
    <property type="component" value="Unassembled WGS sequence"/>
</dbReference>
<keyword evidence="3" id="KW-1185">Reference proteome</keyword>
<comment type="caution">
    <text evidence="2">The sequence shown here is derived from an EMBL/GenBank/DDBJ whole genome shotgun (WGS) entry which is preliminary data.</text>
</comment>
<organism evidence="2 3">
    <name type="scientific">Cirrhinus mrigala</name>
    <name type="common">Mrigala</name>
    <dbReference type="NCBI Taxonomy" id="683832"/>
    <lineage>
        <taxon>Eukaryota</taxon>
        <taxon>Metazoa</taxon>
        <taxon>Chordata</taxon>
        <taxon>Craniata</taxon>
        <taxon>Vertebrata</taxon>
        <taxon>Euteleostomi</taxon>
        <taxon>Actinopterygii</taxon>
        <taxon>Neopterygii</taxon>
        <taxon>Teleostei</taxon>
        <taxon>Ostariophysi</taxon>
        <taxon>Cypriniformes</taxon>
        <taxon>Cyprinidae</taxon>
        <taxon>Labeoninae</taxon>
        <taxon>Labeonini</taxon>
        <taxon>Cirrhinus</taxon>
    </lineage>
</organism>
<dbReference type="EMBL" id="JAMKFB020000022">
    <property type="protein sequence ID" value="KAL0161554.1"/>
    <property type="molecule type" value="Genomic_DNA"/>
</dbReference>
<evidence type="ECO:0000313" key="3">
    <source>
        <dbReference type="Proteomes" id="UP001529510"/>
    </source>
</evidence>
<name>A0ABD0NHT5_CIRMR</name>
<gene>
    <name evidence="2" type="ORF">M9458_045279</name>
</gene>